<reference evidence="2 3" key="1">
    <citation type="submission" date="2019-07" db="EMBL/GenBank/DDBJ databases">
        <title>Draft genome assembly of a fouling barnacle, Amphibalanus amphitrite (Darwin, 1854): The first reference genome for Thecostraca.</title>
        <authorList>
            <person name="Kim W."/>
        </authorList>
    </citation>
    <scope>NUCLEOTIDE SEQUENCE [LARGE SCALE GENOMIC DNA]</scope>
    <source>
        <strain evidence="2">SNU_AA5</strain>
        <tissue evidence="2">Soma without cirri and trophi</tissue>
    </source>
</reference>
<evidence type="ECO:0008006" key="4">
    <source>
        <dbReference type="Google" id="ProtNLM"/>
    </source>
</evidence>
<comment type="caution">
    <text evidence="2">The sequence shown here is derived from an EMBL/GenBank/DDBJ whole genome shotgun (WGS) entry which is preliminary data.</text>
</comment>
<sequence>MARIVSVFIAFFASSLPGVQKVTGQVETPSDIVFGTASTPSPTGAPCTPLLFDQRQYRLQTTESFIGVLTVLIPAANSGVSGYNVRTPGYESSLILNNITGILQKARKMPYQRVELLVQGETATSEKKNATNTTDIVDVDETLIIMDIMDENDSPPLMDCSLYGDSCDNLVVGFPASPTAVLPAPLLRFTVTDADTGSFGVTGIQYSVNSTSFSVDPSGLLWLVEPDL</sequence>
<keyword evidence="1" id="KW-0732">Signal</keyword>
<organism evidence="2 3">
    <name type="scientific">Amphibalanus amphitrite</name>
    <name type="common">Striped barnacle</name>
    <name type="synonym">Balanus amphitrite</name>
    <dbReference type="NCBI Taxonomy" id="1232801"/>
    <lineage>
        <taxon>Eukaryota</taxon>
        <taxon>Metazoa</taxon>
        <taxon>Ecdysozoa</taxon>
        <taxon>Arthropoda</taxon>
        <taxon>Crustacea</taxon>
        <taxon>Multicrustacea</taxon>
        <taxon>Cirripedia</taxon>
        <taxon>Thoracica</taxon>
        <taxon>Thoracicalcarea</taxon>
        <taxon>Balanomorpha</taxon>
        <taxon>Balanoidea</taxon>
        <taxon>Balanidae</taxon>
        <taxon>Amphibalaninae</taxon>
        <taxon>Amphibalanus</taxon>
    </lineage>
</organism>
<feature type="signal peptide" evidence="1">
    <location>
        <begin position="1"/>
        <end position="24"/>
    </location>
</feature>
<evidence type="ECO:0000256" key="1">
    <source>
        <dbReference type="SAM" id="SignalP"/>
    </source>
</evidence>
<evidence type="ECO:0000313" key="3">
    <source>
        <dbReference type="Proteomes" id="UP000440578"/>
    </source>
</evidence>
<keyword evidence="3" id="KW-1185">Reference proteome</keyword>
<dbReference type="Proteomes" id="UP000440578">
    <property type="component" value="Unassembled WGS sequence"/>
</dbReference>
<dbReference type="AlphaFoldDB" id="A0A6A4XGP7"/>
<gene>
    <name evidence="2" type="ORF">FJT64_015458</name>
</gene>
<protein>
    <recommendedName>
        <fullName evidence="4">Cadherin domain-containing protein</fullName>
    </recommendedName>
</protein>
<accession>A0A6A4XGP7</accession>
<evidence type="ECO:0000313" key="2">
    <source>
        <dbReference type="EMBL" id="KAF0314051.1"/>
    </source>
</evidence>
<name>A0A6A4XGP7_AMPAM</name>
<dbReference type="OrthoDB" id="10465284at2759"/>
<feature type="chain" id="PRO_5025423420" description="Cadherin domain-containing protein" evidence="1">
    <location>
        <begin position="25"/>
        <end position="228"/>
    </location>
</feature>
<proteinExistence type="predicted"/>
<dbReference type="EMBL" id="VIIS01000053">
    <property type="protein sequence ID" value="KAF0314051.1"/>
    <property type="molecule type" value="Genomic_DNA"/>
</dbReference>